<feature type="region of interest" description="Disordered" evidence="1">
    <location>
        <begin position="67"/>
        <end position="91"/>
    </location>
</feature>
<gene>
    <name evidence="2" type="ORF">OOU_Y34scaffold00542g8</name>
</gene>
<dbReference type="EMBL" id="JH793328">
    <property type="protein sequence ID" value="ELQ38316.1"/>
    <property type="molecule type" value="Genomic_DNA"/>
</dbReference>
<dbReference type="AlphaFoldDB" id="A0AA97NXV2"/>
<evidence type="ECO:0000256" key="1">
    <source>
        <dbReference type="SAM" id="MobiDB-lite"/>
    </source>
</evidence>
<proteinExistence type="predicted"/>
<organism evidence="2">
    <name type="scientific">Pyricularia oryzae (strain Y34)</name>
    <name type="common">Rice blast fungus</name>
    <name type="synonym">Magnaporthe oryzae</name>
    <dbReference type="NCBI Taxonomy" id="1143189"/>
    <lineage>
        <taxon>Eukaryota</taxon>
        <taxon>Fungi</taxon>
        <taxon>Dikarya</taxon>
        <taxon>Ascomycota</taxon>
        <taxon>Pezizomycotina</taxon>
        <taxon>Sordariomycetes</taxon>
        <taxon>Sordariomycetidae</taxon>
        <taxon>Magnaporthales</taxon>
        <taxon>Pyriculariaceae</taxon>
        <taxon>Pyricularia</taxon>
    </lineage>
</organism>
<reference evidence="2" key="1">
    <citation type="journal article" date="2012" name="PLoS Genet.">
        <title>Comparative analysis of the genomes of two field isolates of the rice blast fungus Magnaporthe oryzae.</title>
        <authorList>
            <person name="Xue M."/>
            <person name="Yang J."/>
            <person name="Li Z."/>
            <person name="Hu S."/>
            <person name="Yao N."/>
            <person name="Dean R.A."/>
            <person name="Zhao W."/>
            <person name="Shen M."/>
            <person name="Zhang H."/>
            <person name="Li C."/>
            <person name="Liu L."/>
            <person name="Cao L."/>
            <person name="Xu X."/>
            <person name="Xing Y."/>
            <person name="Hsiang T."/>
            <person name="Zhang Z."/>
            <person name="Xu J.R."/>
            <person name="Peng Y.L."/>
        </authorList>
    </citation>
    <scope>NUCLEOTIDE SEQUENCE</scope>
    <source>
        <strain evidence="2">Y34</strain>
    </source>
</reference>
<accession>A0AA97NXV2</accession>
<dbReference type="Proteomes" id="UP000011086">
    <property type="component" value="Unassembled WGS sequence"/>
</dbReference>
<feature type="compositionally biased region" description="Basic and acidic residues" evidence="1">
    <location>
        <begin position="1"/>
        <end position="16"/>
    </location>
</feature>
<evidence type="ECO:0000313" key="2">
    <source>
        <dbReference type="EMBL" id="ELQ38316.1"/>
    </source>
</evidence>
<protein>
    <submittedName>
        <fullName evidence="2">Uncharacterized protein</fullName>
    </submittedName>
</protein>
<feature type="region of interest" description="Disordered" evidence="1">
    <location>
        <begin position="1"/>
        <end position="21"/>
    </location>
</feature>
<name>A0AA97NXV2_PYRO3</name>
<sequence>MEDWAAKPEKERDNKDHLRRSNWSTTVVSAEVCKGQFSNLARHGQSTTARLWMDDGYVRASRADLYPSEPTVFPDRQADGCSPTKVESPSR</sequence>